<organism evidence="1 2">
    <name type="scientific">Flavobacterium psychroterrae</name>
    <dbReference type="NCBI Taxonomy" id="2133767"/>
    <lineage>
        <taxon>Bacteria</taxon>
        <taxon>Pseudomonadati</taxon>
        <taxon>Bacteroidota</taxon>
        <taxon>Flavobacteriia</taxon>
        <taxon>Flavobacteriales</taxon>
        <taxon>Flavobacteriaceae</taxon>
        <taxon>Flavobacterium</taxon>
    </lineage>
</organism>
<reference evidence="1 2" key="1">
    <citation type="journal article" date="2018" name="Int. J. Syst. Evol. Microbiol.">
        <title>Flavobacterium chryseum sp. nov. and Flavobacterium psychroterrae sp. nov., novel environmental bacteria isolated from Antarctica.</title>
        <authorList>
            <person name="Kralova S."/>
            <person name="Svec P."/>
            <person name="Busse H.J."/>
            <person name="Stankova E."/>
            <person name="Vaczi P."/>
            <person name="Sedlacek I."/>
        </authorList>
    </citation>
    <scope>NUCLEOTIDE SEQUENCE [LARGE SCALE GENOMIC DNA]</scope>
    <source>
        <strain evidence="1 2">CCM 8827</strain>
    </source>
</reference>
<name>A0ABS5PL05_9FLAO</name>
<dbReference type="EMBL" id="JAGYVZ010000047">
    <property type="protein sequence ID" value="MBS7234126.1"/>
    <property type="molecule type" value="Genomic_DNA"/>
</dbReference>
<proteinExistence type="predicted"/>
<gene>
    <name evidence="1" type="ORF">KHA90_24290</name>
</gene>
<sequence>MGTSEINLTVSELKNTPLFLRRIFYNELTSWEEERKNFHFDNFSQSSIITARYPKREISKTINHKIFVLNEK</sequence>
<evidence type="ECO:0000313" key="2">
    <source>
        <dbReference type="Proteomes" id="UP000722625"/>
    </source>
</evidence>
<keyword evidence="2" id="KW-1185">Reference proteome</keyword>
<accession>A0ABS5PL05</accession>
<evidence type="ECO:0000313" key="1">
    <source>
        <dbReference type="EMBL" id="MBS7234126.1"/>
    </source>
</evidence>
<protein>
    <submittedName>
        <fullName evidence="1">Uncharacterized protein</fullName>
    </submittedName>
</protein>
<comment type="caution">
    <text evidence="1">The sequence shown here is derived from an EMBL/GenBank/DDBJ whole genome shotgun (WGS) entry which is preliminary data.</text>
</comment>
<dbReference type="RefSeq" id="WP_213307974.1">
    <property type="nucleotide sequence ID" value="NZ_JAGYVZ010000047.1"/>
</dbReference>
<dbReference type="Proteomes" id="UP000722625">
    <property type="component" value="Unassembled WGS sequence"/>
</dbReference>